<dbReference type="Gene3D" id="2.40.50.140">
    <property type="entry name" value="Nucleic acid-binding proteins"/>
    <property type="match status" value="1"/>
</dbReference>
<dbReference type="PROSITE" id="PS01230">
    <property type="entry name" value="TRMA_1"/>
    <property type="match status" value="1"/>
</dbReference>
<feature type="binding site" evidence="4">
    <location>
        <position position="383"/>
    </location>
    <ligand>
        <name>S-adenosyl-L-methionine</name>
        <dbReference type="ChEBI" id="CHEBI:59789"/>
    </ligand>
</feature>
<evidence type="ECO:0000313" key="7">
    <source>
        <dbReference type="EMBL" id="SDY29857.1"/>
    </source>
</evidence>
<evidence type="ECO:0000256" key="4">
    <source>
        <dbReference type="PROSITE-ProRule" id="PRU01024"/>
    </source>
</evidence>
<feature type="binding site" evidence="4">
    <location>
        <position position="317"/>
    </location>
    <ligand>
        <name>S-adenosyl-L-methionine</name>
        <dbReference type="ChEBI" id="CHEBI:59789"/>
    </ligand>
</feature>
<dbReference type="GO" id="GO:0070041">
    <property type="term" value="F:rRNA (uridine-C5-)-methyltransferase activity"/>
    <property type="evidence" value="ECO:0007669"/>
    <property type="project" value="TreeGrafter"/>
</dbReference>
<protein>
    <submittedName>
        <fullName evidence="7">23S rRNA (Uracil-5-)-methyltransferase RumA</fullName>
    </submittedName>
</protein>
<feature type="binding site" evidence="4">
    <location>
        <position position="338"/>
    </location>
    <ligand>
        <name>S-adenosyl-L-methionine</name>
        <dbReference type="ChEBI" id="CHEBI:59789"/>
    </ligand>
</feature>
<feature type="active site" description="Nucleophile" evidence="4">
    <location>
        <position position="410"/>
    </location>
</feature>
<evidence type="ECO:0000313" key="8">
    <source>
        <dbReference type="Proteomes" id="UP000199230"/>
    </source>
</evidence>
<name>A0A1H3IQH7_9FIRM</name>
<dbReference type="OrthoDB" id="9804590at2"/>
<dbReference type="PANTHER" id="PTHR11061:SF30">
    <property type="entry name" value="TRNA (URACIL(54)-C(5))-METHYLTRANSFERASE"/>
    <property type="match status" value="1"/>
</dbReference>
<dbReference type="InterPro" id="IPR029063">
    <property type="entry name" value="SAM-dependent_MTases_sf"/>
</dbReference>
<comment type="similarity">
    <text evidence="4">Belongs to the class I-like SAM-binding methyltransferase superfamily. RNA M5U methyltransferase family.</text>
</comment>
<keyword evidence="8" id="KW-1185">Reference proteome</keyword>
<evidence type="ECO:0000259" key="6">
    <source>
        <dbReference type="PROSITE" id="PS50926"/>
    </source>
</evidence>
<feature type="active site" evidence="5">
    <location>
        <position position="410"/>
    </location>
</feature>
<evidence type="ECO:0000256" key="5">
    <source>
        <dbReference type="PROSITE-ProRule" id="PRU10015"/>
    </source>
</evidence>
<dbReference type="Proteomes" id="UP000199230">
    <property type="component" value="Unassembled WGS sequence"/>
</dbReference>
<accession>A0A1H3IQH7</accession>
<gene>
    <name evidence="7" type="ORF">SAMN05192546_101245</name>
</gene>
<dbReference type="InterPro" id="IPR012340">
    <property type="entry name" value="NA-bd_OB-fold"/>
</dbReference>
<feature type="binding site" evidence="4">
    <location>
        <position position="289"/>
    </location>
    <ligand>
        <name>S-adenosyl-L-methionine</name>
        <dbReference type="ChEBI" id="CHEBI:59789"/>
    </ligand>
</feature>
<organism evidence="7 8">
    <name type="scientific">Tindallia californiensis</name>
    <dbReference type="NCBI Taxonomy" id="159292"/>
    <lineage>
        <taxon>Bacteria</taxon>
        <taxon>Bacillati</taxon>
        <taxon>Bacillota</taxon>
        <taxon>Clostridia</taxon>
        <taxon>Peptostreptococcales</taxon>
        <taxon>Tindalliaceae</taxon>
        <taxon>Tindallia</taxon>
    </lineage>
</organism>
<dbReference type="SUPFAM" id="SSF53335">
    <property type="entry name" value="S-adenosyl-L-methionine-dependent methyltransferases"/>
    <property type="match status" value="1"/>
</dbReference>
<dbReference type="STRING" id="159292.SAMN05192546_101245"/>
<evidence type="ECO:0000256" key="1">
    <source>
        <dbReference type="ARBA" id="ARBA00022603"/>
    </source>
</evidence>
<dbReference type="RefSeq" id="WP_093310135.1">
    <property type="nucleotide sequence ID" value="NZ_FNPV01000001.1"/>
</dbReference>
<dbReference type="Gene3D" id="2.40.50.1070">
    <property type="match status" value="1"/>
</dbReference>
<evidence type="ECO:0000256" key="2">
    <source>
        <dbReference type="ARBA" id="ARBA00022679"/>
    </source>
</evidence>
<keyword evidence="3 4" id="KW-0949">S-adenosyl-L-methionine</keyword>
<keyword evidence="1 4" id="KW-0489">Methyltransferase</keyword>
<dbReference type="CDD" id="cd02440">
    <property type="entry name" value="AdoMet_MTases"/>
    <property type="match status" value="1"/>
</dbReference>
<dbReference type="Gene3D" id="3.40.50.150">
    <property type="entry name" value="Vaccinia Virus protein VP39"/>
    <property type="match status" value="1"/>
</dbReference>
<sequence>MDIKKGQEIELLIENTFYGGRAEGHTRENHVLTDRGLPGQKLLVRVKKKRPGKLEATTVRLLEKSPEETETPCIHAEACGGCSMQGTNYPYQLALKNQQVQALFRSKKIEVPHWLDPIKSPLESEYRNKMEFTFGNEYKDGPLTLGMHQRGRRFDIVDTYDCRLIDADFRKIRTATADFFRNTKEKPYHKISREGTLRNLVLRKGHYTGEIMTHLITTSAIDESLIYQWKQEILDQKLKGVNKSVLWTKNDSFADAVKSDETILLEGNYEIKEKLQGLDFRITPFSFFQTNSTGANELYGILKQKLEKNDEEIFDLYCGLGTITQILAQNANHVTGIDIVDEAIQQARESAKENGIENCRFIAGDVKDKLHHLTTKPDVLVLDPPRPGVNEDAMQDLLNMNPQKIIYVSCNPKTLVANLQQAIESGYKVKEAQCIDLFPATPHMETVVLLSRAEK</sequence>
<reference evidence="7 8" key="1">
    <citation type="submission" date="2016-10" db="EMBL/GenBank/DDBJ databases">
        <authorList>
            <person name="de Groot N.N."/>
        </authorList>
    </citation>
    <scope>NUCLEOTIDE SEQUENCE [LARGE SCALE GENOMIC DNA]</scope>
    <source>
        <strain evidence="7 8">APO</strain>
    </source>
</reference>
<dbReference type="NCBIfam" id="TIGR00479">
    <property type="entry name" value="rumA"/>
    <property type="match status" value="1"/>
</dbReference>
<dbReference type="PANTHER" id="PTHR11061">
    <property type="entry name" value="RNA M5U METHYLTRANSFERASE"/>
    <property type="match status" value="1"/>
</dbReference>
<feature type="domain" description="TRAM" evidence="6">
    <location>
        <begin position="2"/>
        <end position="60"/>
    </location>
</feature>
<dbReference type="AlphaFoldDB" id="A0A1H3IQH7"/>
<keyword evidence="2 4" id="KW-0808">Transferase</keyword>
<dbReference type="GO" id="GO:0070475">
    <property type="term" value="P:rRNA base methylation"/>
    <property type="evidence" value="ECO:0007669"/>
    <property type="project" value="TreeGrafter"/>
</dbReference>
<dbReference type="PROSITE" id="PS50926">
    <property type="entry name" value="TRAM"/>
    <property type="match status" value="1"/>
</dbReference>
<dbReference type="Pfam" id="PF05958">
    <property type="entry name" value="tRNA_U5-meth_tr"/>
    <property type="match status" value="1"/>
</dbReference>
<dbReference type="InterPro" id="IPR010280">
    <property type="entry name" value="U5_MeTrfase_fam"/>
</dbReference>
<dbReference type="EMBL" id="FNPV01000001">
    <property type="protein sequence ID" value="SDY29857.1"/>
    <property type="molecule type" value="Genomic_DNA"/>
</dbReference>
<proteinExistence type="inferred from homology"/>
<evidence type="ECO:0000256" key="3">
    <source>
        <dbReference type="ARBA" id="ARBA00022691"/>
    </source>
</evidence>
<dbReference type="InterPro" id="IPR030390">
    <property type="entry name" value="MeTrfase_TrmA_AS"/>
</dbReference>
<dbReference type="PROSITE" id="PS51687">
    <property type="entry name" value="SAM_MT_RNA_M5U"/>
    <property type="match status" value="1"/>
</dbReference>
<dbReference type="InterPro" id="IPR002792">
    <property type="entry name" value="TRAM_dom"/>
</dbReference>